<dbReference type="EMBL" id="CAXAMN010012780">
    <property type="protein sequence ID" value="CAK9038995.1"/>
    <property type="molecule type" value="Genomic_DNA"/>
</dbReference>
<keyword evidence="3" id="KW-1185">Reference proteome</keyword>
<name>A0ABP0LIL8_9DINO</name>
<feature type="compositionally biased region" description="Basic and acidic residues" evidence="1">
    <location>
        <begin position="659"/>
        <end position="672"/>
    </location>
</feature>
<sequence length="889" mass="95193">MQGIPMHSDALKACGISQRFFDVGLITPSAQKRLAGNSFQQGCMSAFICFALSFVKPAADLDEAEKQAAHAAMRQASSQGPDHHFLDEEAPDAAAKAAVVAAAPAVDAAEMITCIVCLHLFCMNDFPSKKSTRYAGHCPKCSLQLRGILNASKGSLPTTSAADEAAGCSEMSGAGDDTSKYLQNLAKEDPEKYRQIFKEYGESGSAAGKRGRGNQRQPFNPRTEMIEIYNPKTGKNEKHQHVWVQTSISKSKEQIFDDKRSAAFREVETKLENFYGEHPEMAEKAKNLKEHGITEDRLVNDSSLDLGDTAACIRIMFTILGRHLLLKVLSIGSKCMSLDGLTDDQKVEDRATENALVILKSDAFLQENANKVQAYIDYCSPEKLYENLPTKEGIDEQNTELMEAVKAVKACIAAAKRSMTDYAQMIKSTKKAREKYEEHMAKANNPNSSHGGLQGRPNLQQMADSDPEVLKCFKAVIRSTTSDGAEDSSAKKAVDEIKDSLLRMMPEDVWSGEAGLYISDEILEEEVRTGMQTLVAGFVKTGDLWYIPSGYLLVEKSLTDSSIAVRTLLGRDRGGADAVCVASNPVLDLVLNSLPDEEVLPPTKEQTVTVSRNMAMAVPTPPNEPEFEHGASQSVFWDEESLPVKLGQLGPVVDGSDGSDSKNDKAQADENKNLVPVPAQPQSQEVQVAAELTEGQGETAASKTDIAETEAADAAAEAESKGDQISSILNDGGGAGAPEAPESPEAPAASSSQLAAAAEAPKETAPETMPTLALTPTPTEEEKPKESEVPSEPAEEVPEGEVAAREAEAAAEEEEAIKGGNSKVEKRKGVASAEKKAAPKKAAAAKKASAKAKAPGNKDAEAANRKRKGSGKSEAIAKTAKIGTFFNHQ</sequence>
<accession>A0ABP0LIL8</accession>
<protein>
    <submittedName>
        <fullName evidence="2">Uncharacterized protein</fullName>
    </submittedName>
</protein>
<proteinExistence type="predicted"/>
<evidence type="ECO:0000313" key="3">
    <source>
        <dbReference type="Proteomes" id="UP001642484"/>
    </source>
</evidence>
<evidence type="ECO:0000256" key="1">
    <source>
        <dbReference type="SAM" id="MobiDB-lite"/>
    </source>
</evidence>
<organism evidence="2 3">
    <name type="scientific">Durusdinium trenchii</name>
    <dbReference type="NCBI Taxonomy" id="1381693"/>
    <lineage>
        <taxon>Eukaryota</taxon>
        <taxon>Sar</taxon>
        <taxon>Alveolata</taxon>
        <taxon>Dinophyceae</taxon>
        <taxon>Suessiales</taxon>
        <taxon>Symbiodiniaceae</taxon>
        <taxon>Durusdinium</taxon>
    </lineage>
</organism>
<feature type="region of interest" description="Disordered" evidence="1">
    <location>
        <begin position="647"/>
        <end position="889"/>
    </location>
</feature>
<feature type="compositionally biased region" description="Low complexity" evidence="1">
    <location>
        <begin position="840"/>
        <end position="855"/>
    </location>
</feature>
<feature type="compositionally biased region" description="Low complexity" evidence="1">
    <location>
        <begin position="737"/>
        <end position="759"/>
    </location>
</feature>
<evidence type="ECO:0000313" key="2">
    <source>
        <dbReference type="EMBL" id="CAK9038995.1"/>
    </source>
</evidence>
<dbReference type="Proteomes" id="UP001642484">
    <property type="component" value="Unassembled WGS sequence"/>
</dbReference>
<feature type="compositionally biased region" description="Low complexity" evidence="1">
    <location>
        <begin position="766"/>
        <end position="778"/>
    </location>
</feature>
<gene>
    <name evidence="2" type="ORF">CCMP2556_LOCUS21235</name>
</gene>
<reference evidence="2 3" key="1">
    <citation type="submission" date="2024-02" db="EMBL/GenBank/DDBJ databases">
        <authorList>
            <person name="Chen Y."/>
            <person name="Shah S."/>
            <person name="Dougan E. K."/>
            <person name="Thang M."/>
            <person name="Chan C."/>
        </authorList>
    </citation>
    <scope>NUCLEOTIDE SEQUENCE [LARGE SCALE GENOMIC DNA]</scope>
</reference>
<comment type="caution">
    <text evidence="2">The sequence shown here is derived from an EMBL/GenBank/DDBJ whole genome shotgun (WGS) entry which is preliminary data.</text>
</comment>
<feature type="compositionally biased region" description="Basic and acidic residues" evidence="1">
    <location>
        <begin position="823"/>
        <end position="837"/>
    </location>
</feature>